<organism evidence="2 3">
    <name type="scientific">Streptacidiphilus jeojiensis</name>
    <dbReference type="NCBI Taxonomy" id="3229225"/>
    <lineage>
        <taxon>Bacteria</taxon>
        <taxon>Bacillati</taxon>
        <taxon>Actinomycetota</taxon>
        <taxon>Actinomycetes</taxon>
        <taxon>Kitasatosporales</taxon>
        <taxon>Streptomycetaceae</taxon>
        <taxon>Streptacidiphilus</taxon>
    </lineage>
</organism>
<comment type="caution">
    <text evidence="2">The sequence shown here is derived from an EMBL/GenBank/DDBJ whole genome shotgun (WGS) entry which is preliminary data.</text>
</comment>
<protein>
    <recommendedName>
        <fullName evidence="1">DUF7848 domain-containing protein</fullName>
    </recommendedName>
</protein>
<sequence>MGDTKIYRFRKFTIKPDPMGLPTYEATCVSGDEVECGEQSGETGSAADRDIWIQAHFKSTGHRRFHHTAADYRIVEPGEWQ</sequence>
<evidence type="ECO:0000313" key="3">
    <source>
        <dbReference type="Proteomes" id="UP001592581"/>
    </source>
</evidence>
<dbReference type="Proteomes" id="UP001592581">
    <property type="component" value="Unassembled WGS sequence"/>
</dbReference>
<name>A0ABV6XND2_9ACTN</name>
<feature type="domain" description="DUF7848" evidence="1">
    <location>
        <begin position="3"/>
        <end position="80"/>
    </location>
</feature>
<proteinExistence type="predicted"/>
<accession>A0ABV6XND2</accession>
<gene>
    <name evidence="2" type="ORF">ABUW04_16080</name>
</gene>
<dbReference type="RefSeq" id="WP_380565374.1">
    <property type="nucleotide sequence ID" value="NZ_JBEUKS010000005.1"/>
</dbReference>
<dbReference type="InterPro" id="IPR057170">
    <property type="entry name" value="DUF7848"/>
</dbReference>
<evidence type="ECO:0000259" key="1">
    <source>
        <dbReference type="Pfam" id="PF25232"/>
    </source>
</evidence>
<dbReference type="EMBL" id="JBEUKS010000005">
    <property type="protein sequence ID" value="MFC1439776.1"/>
    <property type="molecule type" value="Genomic_DNA"/>
</dbReference>
<dbReference type="Pfam" id="PF25232">
    <property type="entry name" value="DUF7848"/>
    <property type="match status" value="1"/>
</dbReference>
<keyword evidence="3" id="KW-1185">Reference proteome</keyword>
<evidence type="ECO:0000313" key="2">
    <source>
        <dbReference type="EMBL" id="MFC1439776.1"/>
    </source>
</evidence>
<reference evidence="2 3" key="1">
    <citation type="submission" date="2024-06" db="EMBL/GenBank/DDBJ databases">
        <authorList>
            <person name="Lee S.D."/>
        </authorList>
    </citation>
    <scope>NUCLEOTIDE SEQUENCE [LARGE SCALE GENOMIC DNA]</scope>
    <source>
        <strain evidence="2 3">N1-10</strain>
    </source>
</reference>